<evidence type="ECO:0000313" key="1">
    <source>
        <dbReference type="EMBL" id="MPN56516.1"/>
    </source>
</evidence>
<dbReference type="Gene3D" id="2.60.40.3080">
    <property type="match status" value="1"/>
</dbReference>
<evidence type="ECO:0008006" key="2">
    <source>
        <dbReference type="Google" id="ProtNLM"/>
    </source>
</evidence>
<protein>
    <recommendedName>
        <fullName evidence="2">DUF3244 domain-containing protein</fullName>
    </recommendedName>
</protein>
<dbReference type="EMBL" id="VSSQ01126935">
    <property type="protein sequence ID" value="MPN56516.1"/>
    <property type="molecule type" value="Genomic_DNA"/>
</dbReference>
<gene>
    <name evidence="1" type="ORF">SDC9_204206</name>
</gene>
<organism evidence="1">
    <name type="scientific">bioreactor metagenome</name>
    <dbReference type="NCBI Taxonomy" id="1076179"/>
    <lineage>
        <taxon>unclassified sequences</taxon>
        <taxon>metagenomes</taxon>
        <taxon>ecological metagenomes</taxon>
    </lineage>
</organism>
<accession>A0A645IZ88</accession>
<proteinExistence type="predicted"/>
<name>A0A645IZ88_9ZZZZ</name>
<sequence length="93" mass="10233">MFSIQSVAAEPVVEAFNYRNVITISVQNYRGTALVEIIGKRGAKQSFFEVYDMGFEAIPLNGIPAGEYTLRITLGNGNEVFTGTFNKGKNGHR</sequence>
<dbReference type="AlphaFoldDB" id="A0A645IZ88"/>
<comment type="caution">
    <text evidence="1">The sequence shown here is derived from an EMBL/GenBank/DDBJ whole genome shotgun (WGS) entry which is preliminary data.</text>
</comment>
<reference evidence="1" key="1">
    <citation type="submission" date="2019-08" db="EMBL/GenBank/DDBJ databases">
        <authorList>
            <person name="Kucharzyk K."/>
            <person name="Murdoch R.W."/>
            <person name="Higgins S."/>
            <person name="Loffler F."/>
        </authorList>
    </citation>
    <scope>NUCLEOTIDE SEQUENCE</scope>
</reference>